<organism evidence="2 3">
    <name type="scientific">Haloplasma contractile SSD-17B</name>
    <dbReference type="NCBI Taxonomy" id="1033810"/>
    <lineage>
        <taxon>Bacteria</taxon>
        <taxon>Bacillati</taxon>
        <taxon>Mycoplasmatota</taxon>
        <taxon>Mollicutes</taxon>
        <taxon>Haloplasmatales</taxon>
        <taxon>Haloplasmataceae</taxon>
        <taxon>Haloplasma</taxon>
    </lineage>
</organism>
<accession>U2EFN7</accession>
<dbReference type="Pfam" id="PF01476">
    <property type="entry name" value="LysM"/>
    <property type="match status" value="3"/>
</dbReference>
<evidence type="ECO:0000313" key="2">
    <source>
        <dbReference type="EMBL" id="ERJ13461.1"/>
    </source>
</evidence>
<protein>
    <submittedName>
        <fullName evidence="2">Spore germination protein YaaH</fullName>
    </submittedName>
</protein>
<dbReference type="InterPro" id="IPR036779">
    <property type="entry name" value="LysM_dom_sf"/>
</dbReference>
<dbReference type="eggNOG" id="COG1388">
    <property type="taxonomic scope" value="Bacteria"/>
</dbReference>
<reference evidence="2 3" key="2">
    <citation type="journal article" date="2013" name="PLoS ONE">
        <title>INDIGO - INtegrated Data Warehouse of MIcrobial GenOmes with Examples from the Red Sea Extremophiles.</title>
        <authorList>
            <person name="Alam I."/>
            <person name="Antunes A."/>
            <person name="Kamau A.A."/>
            <person name="Ba Alawi W."/>
            <person name="Kalkatawi M."/>
            <person name="Stingl U."/>
            <person name="Bajic V.B."/>
        </authorList>
    </citation>
    <scope>NUCLEOTIDE SEQUENCE [LARGE SCALE GENOMIC DNA]</scope>
    <source>
        <strain evidence="2 3">SSD-17B</strain>
    </source>
</reference>
<comment type="caution">
    <text evidence="2">The sequence shown here is derived from an EMBL/GenBank/DDBJ whole genome shotgun (WGS) entry which is preliminary data.</text>
</comment>
<dbReference type="Proteomes" id="UP000005707">
    <property type="component" value="Unassembled WGS sequence"/>
</dbReference>
<keyword evidence="3" id="KW-1185">Reference proteome</keyword>
<dbReference type="EMBL" id="AFNU02000001">
    <property type="protein sequence ID" value="ERJ13461.1"/>
    <property type="molecule type" value="Genomic_DNA"/>
</dbReference>
<evidence type="ECO:0000259" key="1">
    <source>
        <dbReference type="PROSITE" id="PS51782"/>
    </source>
</evidence>
<reference evidence="2 3" key="1">
    <citation type="journal article" date="2011" name="J. Bacteriol.">
        <title>Genome sequence of Haloplasma contractile, an unusual contractile bacterium from a deep-sea anoxic brine lake.</title>
        <authorList>
            <person name="Antunes A."/>
            <person name="Alam I."/>
            <person name="El Dorry H."/>
            <person name="Siam R."/>
            <person name="Robertson A."/>
            <person name="Bajic V.B."/>
            <person name="Stingl U."/>
        </authorList>
    </citation>
    <scope>NUCLEOTIDE SEQUENCE [LARGE SCALE GENOMIC DNA]</scope>
    <source>
        <strain evidence="2 3">SSD-17B</strain>
    </source>
</reference>
<dbReference type="STRING" id="1033810.HLPCO_000112"/>
<sequence length="168" mass="18917">MADLVKGTNMSSELKNDRRETVHLEYEIKAGDSLNKIAKKTNTTIETISKLNDPETLSLLSGQLLLIPVVTPNGTGLHEYLTQPGDTITSISDKFSVTTKQIMYFNLINNLILEKGAIISIPKNIQYKIKENDTIESILEHYNLTERELIDLNPEWLEPGKSINVFSK</sequence>
<dbReference type="PANTHER" id="PTHR33734">
    <property type="entry name" value="LYSM DOMAIN-CONTAINING GPI-ANCHORED PROTEIN 2"/>
    <property type="match status" value="1"/>
</dbReference>
<dbReference type="PANTHER" id="PTHR33734:SF22">
    <property type="entry name" value="MEMBRANE-BOUND LYTIC MUREIN TRANSGLYCOSYLASE D"/>
    <property type="match status" value="1"/>
</dbReference>
<name>U2EFN7_9MOLU</name>
<feature type="domain" description="LysM" evidence="1">
    <location>
        <begin position="78"/>
        <end position="121"/>
    </location>
</feature>
<feature type="domain" description="LysM" evidence="1">
    <location>
        <begin position="24"/>
        <end position="67"/>
    </location>
</feature>
<evidence type="ECO:0000313" key="3">
    <source>
        <dbReference type="Proteomes" id="UP000005707"/>
    </source>
</evidence>
<dbReference type="CDD" id="cd00118">
    <property type="entry name" value="LysM"/>
    <property type="match status" value="3"/>
</dbReference>
<dbReference type="AlphaFoldDB" id="U2EFN7"/>
<dbReference type="SMART" id="SM00257">
    <property type="entry name" value="LysM"/>
    <property type="match status" value="3"/>
</dbReference>
<dbReference type="SUPFAM" id="SSF54106">
    <property type="entry name" value="LysM domain"/>
    <property type="match status" value="2"/>
</dbReference>
<dbReference type="PROSITE" id="PS51782">
    <property type="entry name" value="LYSM"/>
    <property type="match status" value="2"/>
</dbReference>
<proteinExistence type="predicted"/>
<dbReference type="RefSeq" id="WP_008826433.1">
    <property type="nucleotide sequence ID" value="NZ_AFNU02000001.1"/>
</dbReference>
<dbReference type="InParanoid" id="U2EFN7"/>
<dbReference type="Gene3D" id="3.10.350.10">
    <property type="entry name" value="LysM domain"/>
    <property type="match status" value="2"/>
</dbReference>
<dbReference type="InterPro" id="IPR018392">
    <property type="entry name" value="LysM"/>
</dbReference>
<gene>
    <name evidence="2" type="primary">yaaH</name>
    <name evidence="2" type="ORF">HLPCO_000112</name>
</gene>
<dbReference type="OrthoDB" id="9815002at2"/>